<dbReference type="SUPFAM" id="SSF140490">
    <property type="entry name" value="Nqo1C-terminal domain-like"/>
    <property type="match status" value="1"/>
</dbReference>
<keyword evidence="8" id="KW-1185">Reference proteome</keyword>
<dbReference type="Gene3D" id="6.10.250.1450">
    <property type="match status" value="1"/>
</dbReference>
<dbReference type="Gene3D" id="1.20.1440.230">
    <property type="entry name" value="NADH-ubiquinone oxidoreductase 51kDa subunit, iron-sulphur binding domain"/>
    <property type="match status" value="1"/>
</dbReference>
<proteinExistence type="inferred from homology"/>
<evidence type="ECO:0000313" key="7">
    <source>
        <dbReference type="EMBL" id="GAK51741.1"/>
    </source>
</evidence>
<keyword evidence="3" id="KW-0479">Metal-binding</keyword>
<dbReference type="GO" id="GO:0051539">
    <property type="term" value="F:4 iron, 4 sulfur cluster binding"/>
    <property type="evidence" value="ECO:0007669"/>
    <property type="project" value="UniProtKB-KW"/>
</dbReference>
<accession>A0A081BMX5</accession>
<dbReference type="Gene3D" id="3.40.30.10">
    <property type="entry name" value="Glutaredoxin"/>
    <property type="match status" value="1"/>
</dbReference>
<evidence type="ECO:0000256" key="5">
    <source>
        <dbReference type="ARBA" id="ARBA00023014"/>
    </source>
</evidence>
<reference evidence="7" key="1">
    <citation type="journal article" date="2015" name="PeerJ">
        <title>First genomic representation of candidate bacterial phylum KSB3 points to enhanced environmental sensing as a trigger of wastewater bulking.</title>
        <authorList>
            <person name="Sekiguchi Y."/>
            <person name="Ohashi A."/>
            <person name="Parks D.H."/>
            <person name="Yamauchi T."/>
            <person name="Tyson G.W."/>
            <person name="Hugenholtz P."/>
        </authorList>
    </citation>
    <scope>NUCLEOTIDE SEQUENCE [LARGE SCALE GENOMIC DNA]</scope>
</reference>
<dbReference type="PROSITE" id="PS00198">
    <property type="entry name" value="4FE4S_FER_1"/>
    <property type="match status" value="1"/>
</dbReference>
<dbReference type="GO" id="GO:0008137">
    <property type="term" value="F:NADH dehydrogenase (ubiquinone) activity"/>
    <property type="evidence" value="ECO:0007669"/>
    <property type="project" value="InterPro"/>
</dbReference>
<dbReference type="SMART" id="SM00928">
    <property type="entry name" value="NADH_4Fe-4S"/>
    <property type="match status" value="1"/>
</dbReference>
<evidence type="ECO:0000256" key="4">
    <source>
        <dbReference type="ARBA" id="ARBA00023004"/>
    </source>
</evidence>
<dbReference type="Proteomes" id="UP000030700">
    <property type="component" value="Unassembled WGS sequence"/>
</dbReference>
<dbReference type="InterPro" id="IPR019575">
    <property type="entry name" value="Nuop51_4Fe4S-bd"/>
</dbReference>
<name>A0A081BMX5_9BACT</name>
<dbReference type="Pfam" id="PF01512">
    <property type="entry name" value="Complex1_51K"/>
    <property type="match status" value="1"/>
</dbReference>
<protein>
    <submittedName>
        <fullName evidence="7">NAD(P)H-quinone oxidoreductase 51 kDa subunit</fullName>
    </submittedName>
</protein>
<dbReference type="Gene3D" id="3.30.70.20">
    <property type="match status" value="1"/>
</dbReference>
<keyword evidence="5" id="KW-0411">Iron-sulfur</keyword>
<dbReference type="Gene3D" id="3.10.20.600">
    <property type="match status" value="1"/>
</dbReference>
<dbReference type="PROSITE" id="PS00645">
    <property type="entry name" value="COMPLEX1_51K_2"/>
    <property type="match status" value="1"/>
</dbReference>
<comment type="similarity">
    <text evidence="1">Belongs to the complex I 51 kDa subunit family.</text>
</comment>
<dbReference type="CDD" id="cd02980">
    <property type="entry name" value="TRX_Fd_family"/>
    <property type="match status" value="1"/>
</dbReference>
<dbReference type="InterPro" id="IPR037225">
    <property type="entry name" value="Nuo51_FMN-bd_sf"/>
</dbReference>
<dbReference type="InterPro" id="IPR017896">
    <property type="entry name" value="4Fe4S_Fe-S-bd"/>
</dbReference>
<dbReference type="GO" id="GO:0010181">
    <property type="term" value="F:FMN binding"/>
    <property type="evidence" value="ECO:0007669"/>
    <property type="project" value="InterPro"/>
</dbReference>
<dbReference type="EMBL" id="DF820457">
    <property type="protein sequence ID" value="GAK51741.1"/>
    <property type="molecule type" value="Genomic_DNA"/>
</dbReference>
<dbReference type="SUPFAM" id="SSF142984">
    <property type="entry name" value="Nqo1 middle domain-like"/>
    <property type="match status" value="1"/>
</dbReference>
<dbReference type="SUPFAM" id="SSF142019">
    <property type="entry name" value="Nqo1 FMN-binding domain-like"/>
    <property type="match status" value="1"/>
</dbReference>
<evidence type="ECO:0000256" key="3">
    <source>
        <dbReference type="ARBA" id="ARBA00022723"/>
    </source>
</evidence>
<gene>
    <name evidence="7" type="ORF">U14_02986</name>
</gene>
<dbReference type="InterPro" id="IPR017900">
    <property type="entry name" value="4Fe4S_Fe_S_CS"/>
</dbReference>
<dbReference type="PANTHER" id="PTHR43578:SF3">
    <property type="entry name" value="NADH-QUINONE OXIDOREDUCTASE SUBUNIT F"/>
    <property type="match status" value="1"/>
</dbReference>
<dbReference type="InterPro" id="IPR036249">
    <property type="entry name" value="Thioredoxin-like_sf"/>
</dbReference>
<organism evidence="7">
    <name type="scientific">Candidatus Moduliflexus flocculans</name>
    <dbReference type="NCBI Taxonomy" id="1499966"/>
    <lineage>
        <taxon>Bacteria</taxon>
        <taxon>Candidatus Moduliflexota</taxon>
        <taxon>Candidatus Moduliflexia</taxon>
        <taxon>Candidatus Moduliflexales</taxon>
        <taxon>Candidatus Moduliflexaceae</taxon>
    </lineage>
</organism>
<dbReference type="SUPFAM" id="SSF54862">
    <property type="entry name" value="4Fe-4S ferredoxins"/>
    <property type="match status" value="1"/>
</dbReference>
<dbReference type="InterPro" id="IPR011538">
    <property type="entry name" value="Nuo51_FMN-bd"/>
</dbReference>
<dbReference type="HOGENOM" id="CLU_014881_3_2_0"/>
<evidence type="ECO:0000313" key="8">
    <source>
        <dbReference type="Proteomes" id="UP000030700"/>
    </source>
</evidence>
<dbReference type="FunFam" id="3.40.50.11540:FF:000001">
    <property type="entry name" value="NADH dehydrogenase [ubiquinone] flavoprotein 1, mitochondrial"/>
    <property type="match status" value="1"/>
</dbReference>
<dbReference type="SUPFAM" id="SSF52833">
    <property type="entry name" value="Thioredoxin-like"/>
    <property type="match status" value="1"/>
</dbReference>
<evidence type="ECO:0000256" key="1">
    <source>
        <dbReference type="ARBA" id="ARBA00007523"/>
    </source>
</evidence>
<dbReference type="Gene3D" id="3.40.50.11540">
    <property type="entry name" value="NADH-ubiquinone oxidoreductase 51kDa subunit"/>
    <property type="match status" value="1"/>
</dbReference>
<feature type="domain" description="4Fe-4S ferredoxin-type" evidence="6">
    <location>
        <begin position="529"/>
        <end position="558"/>
    </location>
</feature>
<dbReference type="STRING" id="1499966.U14_02986"/>
<evidence type="ECO:0000256" key="2">
    <source>
        <dbReference type="ARBA" id="ARBA00022485"/>
    </source>
</evidence>
<feature type="domain" description="4Fe-4S ferredoxin-type" evidence="6">
    <location>
        <begin position="559"/>
        <end position="583"/>
    </location>
</feature>
<keyword evidence="4" id="KW-0408">Iron</keyword>
<sequence>MKTTFLICGDIGCSGYGSQEIYAKFLKHKEEWFEVRFTGCQGFCAVGPVIEIQPQHVFYQKVTVDDVEDIITTTKHNWLIQRLLYTSPDSRLHVKTNDIPFYAQQKKVVLRTNGQVSPDSIDDYLALEGYAGLKKALTMTPSAVLDEIAKSGLRGRGGGGFATGKKWQSVANSRETPKYIICNGDEGDPGAFMDRSVMQGTPHAVLEGMIIGAYAIGANQGYIYVRDEYPQAVQNLQIGIDAARSRGFLGENILQTGFAFDIAIKRGAGAFVCGESSALMRSIEGKIGEPNEKYVHASERGLWGKPTVLNNVETFANVPYIIQHGADEFKKMGTAGSPGTKVFSLVGKVKNVGLIEVEMGLTLRQIIFDIGGGIVKDRPFKAVQTGGPSGGCIPAEHLDSPIDFDSLTALGSMMGSGGMIVMDEWDCMVEVARYFTKFLIEESCGKCVPCREGLIQVNHILERIAAGKGKPEDIDRLQALGEYIANSSLCGLGKSAPNPLVSTLRYFQAEYLEHIEQKHCRAGVCKALTTFTINQDTCTRCGACFKACPVNAIARNGTYQILQEQCIKCGECRAVCKFNAVKW</sequence>
<dbReference type="Pfam" id="PF10589">
    <property type="entry name" value="NADH_4Fe-4S"/>
    <property type="match status" value="1"/>
</dbReference>
<dbReference type="Pfam" id="PF00037">
    <property type="entry name" value="Fer4"/>
    <property type="match status" value="2"/>
</dbReference>
<dbReference type="InterPro" id="IPR001949">
    <property type="entry name" value="NADH-UbQ_OxRdtase_51kDa_CS"/>
</dbReference>
<dbReference type="FunFam" id="1.20.1440.230:FF:000001">
    <property type="entry name" value="Mitochondrial NADH dehydrogenase flavoprotein 1"/>
    <property type="match status" value="1"/>
</dbReference>
<dbReference type="GO" id="GO:0046872">
    <property type="term" value="F:metal ion binding"/>
    <property type="evidence" value="ECO:0007669"/>
    <property type="project" value="UniProtKB-KW"/>
</dbReference>
<keyword evidence="2" id="KW-0004">4Fe-4S</keyword>
<dbReference type="PROSITE" id="PS51379">
    <property type="entry name" value="4FE4S_FER_2"/>
    <property type="match status" value="2"/>
</dbReference>
<evidence type="ECO:0000259" key="6">
    <source>
        <dbReference type="PROSITE" id="PS51379"/>
    </source>
</evidence>
<dbReference type="AlphaFoldDB" id="A0A081BMX5"/>
<dbReference type="InterPro" id="IPR037207">
    <property type="entry name" value="Nuop51_4Fe4S-bd_sf"/>
</dbReference>
<dbReference type="PANTHER" id="PTHR43578">
    <property type="entry name" value="NADH-QUINONE OXIDOREDUCTASE SUBUNIT F"/>
    <property type="match status" value="1"/>
</dbReference>